<gene>
    <name evidence="1" type="ORF">DRJ00_07900</name>
</gene>
<sequence length="72" mass="8098">MPRNFGLWTIQRLGKGQLLVPFALTRTAFKVSFLDDGASNYHIYNNLCVGVSMKLREGASNREQLPIFPKNG</sequence>
<evidence type="ECO:0000313" key="1">
    <source>
        <dbReference type="EMBL" id="RLE07557.1"/>
    </source>
</evidence>
<evidence type="ECO:0000313" key="2">
    <source>
        <dbReference type="Proteomes" id="UP000279422"/>
    </source>
</evidence>
<name>A0A497E1V9_UNCAE</name>
<protein>
    <submittedName>
        <fullName evidence="1">Uncharacterized protein</fullName>
    </submittedName>
</protein>
<dbReference type="AlphaFoldDB" id="A0A497E1V9"/>
<dbReference type="EMBL" id="QMPZ01000158">
    <property type="protein sequence ID" value="RLE07557.1"/>
    <property type="molecule type" value="Genomic_DNA"/>
</dbReference>
<comment type="caution">
    <text evidence="1">The sequence shown here is derived from an EMBL/GenBank/DDBJ whole genome shotgun (WGS) entry which is preliminary data.</text>
</comment>
<proteinExistence type="predicted"/>
<dbReference type="Proteomes" id="UP000279422">
    <property type="component" value="Unassembled WGS sequence"/>
</dbReference>
<accession>A0A497E1V9</accession>
<reference evidence="1 2" key="1">
    <citation type="submission" date="2018-06" db="EMBL/GenBank/DDBJ databases">
        <title>Extensive metabolic versatility and redundancy in microbially diverse, dynamic hydrothermal sediments.</title>
        <authorList>
            <person name="Dombrowski N."/>
            <person name="Teske A."/>
            <person name="Baker B.J."/>
        </authorList>
    </citation>
    <scope>NUCLEOTIDE SEQUENCE [LARGE SCALE GENOMIC DNA]</scope>
    <source>
        <strain evidence="1">B47_G16</strain>
    </source>
</reference>
<organism evidence="1 2">
    <name type="scientific">Aerophobetes bacterium</name>
    <dbReference type="NCBI Taxonomy" id="2030807"/>
    <lineage>
        <taxon>Bacteria</taxon>
        <taxon>Candidatus Aerophobota</taxon>
    </lineage>
</organism>